<evidence type="ECO:0000313" key="1">
    <source>
        <dbReference type="EMBL" id="GFS75587.1"/>
    </source>
</evidence>
<name>A0A8X6MSI5_NEPPI</name>
<dbReference type="EMBL" id="BMAW01001784">
    <property type="protein sequence ID" value="GFS75587.1"/>
    <property type="molecule type" value="Genomic_DNA"/>
</dbReference>
<keyword evidence="2" id="KW-1185">Reference proteome</keyword>
<gene>
    <name evidence="1" type="ORF">NPIL_136791</name>
</gene>
<sequence length="98" mass="10752">MMHVKSVGGGSRGLCCPVWKRRLGKQPNLLLSCVELEICSHPPCCLCRLGDGVEANCRSVWKLGDGSSQLSFKLPCVEAFYRRSGGEATLRCPVEVRQ</sequence>
<proteinExistence type="predicted"/>
<protein>
    <submittedName>
        <fullName evidence="1">Uncharacterized protein</fullName>
    </submittedName>
</protein>
<dbReference type="AlphaFoldDB" id="A0A8X6MSI5"/>
<dbReference type="Proteomes" id="UP000887013">
    <property type="component" value="Unassembled WGS sequence"/>
</dbReference>
<reference evidence="1" key="1">
    <citation type="submission" date="2020-08" db="EMBL/GenBank/DDBJ databases">
        <title>Multicomponent nature underlies the extraordinary mechanical properties of spider dragline silk.</title>
        <authorList>
            <person name="Kono N."/>
            <person name="Nakamura H."/>
            <person name="Mori M."/>
            <person name="Yoshida Y."/>
            <person name="Ohtoshi R."/>
            <person name="Malay A.D."/>
            <person name="Moran D.A.P."/>
            <person name="Tomita M."/>
            <person name="Numata K."/>
            <person name="Arakawa K."/>
        </authorList>
    </citation>
    <scope>NUCLEOTIDE SEQUENCE</scope>
</reference>
<organism evidence="1 2">
    <name type="scientific">Nephila pilipes</name>
    <name type="common">Giant wood spider</name>
    <name type="synonym">Nephila maculata</name>
    <dbReference type="NCBI Taxonomy" id="299642"/>
    <lineage>
        <taxon>Eukaryota</taxon>
        <taxon>Metazoa</taxon>
        <taxon>Ecdysozoa</taxon>
        <taxon>Arthropoda</taxon>
        <taxon>Chelicerata</taxon>
        <taxon>Arachnida</taxon>
        <taxon>Araneae</taxon>
        <taxon>Araneomorphae</taxon>
        <taxon>Entelegynae</taxon>
        <taxon>Araneoidea</taxon>
        <taxon>Nephilidae</taxon>
        <taxon>Nephila</taxon>
    </lineage>
</organism>
<comment type="caution">
    <text evidence="1">The sequence shown here is derived from an EMBL/GenBank/DDBJ whole genome shotgun (WGS) entry which is preliminary data.</text>
</comment>
<accession>A0A8X6MSI5</accession>
<evidence type="ECO:0000313" key="2">
    <source>
        <dbReference type="Proteomes" id="UP000887013"/>
    </source>
</evidence>